<protein>
    <submittedName>
        <fullName evidence="1">DUF4089 domain-containing protein</fullName>
    </submittedName>
</protein>
<gene>
    <name evidence="1" type="ORF">LWC05_02500</name>
</gene>
<reference evidence="1 2" key="1">
    <citation type="submission" date="2021-12" db="EMBL/GenBank/DDBJ databases">
        <title>Genome sequence of Acetobacter sicerae DmPark20a_162.</title>
        <authorList>
            <person name="Chaston J.M."/>
        </authorList>
    </citation>
    <scope>NUCLEOTIDE SEQUENCE [LARGE SCALE GENOMIC DNA]</scope>
    <source>
        <strain evidence="1 2">DmPark20a_162</strain>
    </source>
</reference>
<dbReference type="InterPro" id="IPR025148">
    <property type="entry name" value="AtzG-like"/>
</dbReference>
<evidence type="ECO:0000313" key="2">
    <source>
        <dbReference type="Proteomes" id="UP001521074"/>
    </source>
</evidence>
<name>A0ABS8VRU0_9PROT</name>
<keyword evidence="2" id="KW-1185">Reference proteome</keyword>
<accession>A0ABS8VRU0</accession>
<dbReference type="Pfam" id="PF13318">
    <property type="entry name" value="AtzG-like"/>
    <property type="match status" value="1"/>
</dbReference>
<proteinExistence type="predicted"/>
<sequence length="62" mass="6698">MKESYPDTTLLVQARAAAIGLDLSASCLPGVVTNTDLLSQYAALLNHHVFSDECEPAFEYVP</sequence>
<dbReference type="RefSeq" id="WP_232876295.1">
    <property type="nucleotide sequence ID" value="NZ_JAJSOJ010000007.1"/>
</dbReference>
<dbReference type="Proteomes" id="UP001521074">
    <property type="component" value="Unassembled WGS sequence"/>
</dbReference>
<evidence type="ECO:0000313" key="1">
    <source>
        <dbReference type="EMBL" id="MCE0742769.1"/>
    </source>
</evidence>
<dbReference type="EMBL" id="JAJSOJ010000007">
    <property type="protein sequence ID" value="MCE0742769.1"/>
    <property type="molecule type" value="Genomic_DNA"/>
</dbReference>
<organism evidence="1 2">
    <name type="scientific">Acetobacter sicerae</name>
    <dbReference type="NCBI Taxonomy" id="85325"/>
    <lineage>
        <taxon>Bacteria</taxon>
        <taxon>Pseudomonadati</taxon>
        <taxon>Pseudomonadota</taxon>
        <taxon>Alphaproteobacteria</taxon>
        <taxon>Acetobacterales</taxon>
        <taxon>Acetobacteraceae</taxon>
        <taxon>Acetobacter</taxon>
    </lineage>
</organism>
<comment type="caution">
    <text evidence="1">The sequence shown here is derived from an EMBL/GenBank/DDBJ whole genome shotgun (WGS) entry which is preliminary data.</text>
</comment>